<protein>
    <submittedName>
        <fullName evidence="12">S-layer domain protein</fullName>
    </submittedName>
</protein>
<dbReference type="GO" id="GO:0009986">
    <property type="term" value="C:cell surface"/>
    <property type="evidence" value="ECO:0007669"/>
    <property type="project" value="UniProtKB-SubCell"/>
</dbReference>
<evidence type="ECO:0000313" key="13">
    <source>
        <dbReference type="Proteomes" id="UP000007093"/>
    </source>
</evidence>
<accession>G4Q416</accession>
<dbReference type="InterPro" id="IPR008635">
    <property type="entry name" value="Coiled_stalk_dom"/>
</dbReference>
<dbReference type="Pfam" id="PF00395">
    <property type="entry name" value="SLH"/>
    <property type="match status" value="1"/>
</dbReference>
<dbReference type="KEGG" id="ain:Acin_1873"/>
<evidence type="ECO:0000256" key="10">
    <source>
        <dbReference type="ARBA" id="ARBA00023237"/>
    </source>
</evidence>
<evidence type="ECO:0000256" key="1">
    <source>
        <dbReference type="ARBA" id="ARBA00004241"/>
    </source>
</evidence>
<dbReference type="GO" id="GO:0015031">
    <property type="term" value="P:protein transport"/>
    <property type="evidence" value="ECO:0007669"/>
    <property type="project" value="UniProtKB-KW"/>
</dbReference>
<dbReference type="CDD" id="cd12820">
    <property type="entry name" value="LbR_YadA-like"/>
    <property type="match status" value="3"/>
</dbReference>
<dbReference type="SUPFAM" id="SSF101967">
    <property type="entry name" value="Adhesin YadA, collagen-binding domain"/>
    <property type="match status" value="7"/>
</dbReference>
<dbReference type="PATRIC" id="fig|568816.4.peg.1817"/>
<comment type="subcellular location">
    <subcellularLocation>
        <location evidence="2">Cell outer membrane</location>
    </subcellularLocation>
    <subcellularLocation>
        <location evidence="1">Cell surface</location>
    </subcellularLocation>
</comment>
<dbReference type="Pfam" id="PF05658">
    <property type="entry name" value="YadA_head"/>
    <property type="match status" value="11"/>
</dbReference>
<reference evidence="12 13" key="1">
    <citation type="journal article" date="2011" name="J. Bacteriol.">
        <title>Complete genome sequence of Acidaminococcus intestini RYC-MR95, a Gram-negative bacterium from the phylum Firmicutes.</title>
        <authorList>
            <person name="D'Auria G."/>
            <person name="Galan J.C."/>
            <person name="Rodriguez-Alcayna M."/>
            <person name="Moya A."/>
            <person name="Baquero F."/>
            <person name="Latorre A."/>
        </authorList>
    </citation>
    <scope>NUCLEOTIDE SEQUENCE [LARGE SCALE GENOMIC DNA]</scope>
    <source>
        <strain evidence="12 13">RyC-MR95</strain>
    </source>
</reference>
<evidence type="ECO:0000256" key="2">
    <source>
        <dbReference type="ARBA" id="ARBA00004442"/>
    </source>
</evidence>
<dbReference type="PANTHER" id="PTHR43308">
    <property type="entry name" value="OUTER MEMBRANE PROTEIN ALPHA-RELATED"/>
    <property type="match status" value="1"/>
</dbReference>
<dbReference type="PROSITE" id="PS51272">
    <property type="entry name" value="SLH"/>
    <property type="match status" value="1"/>
</dbReference>
<evidence type="ECO:0000256" key="5">
    <source>
        <dbReference type="ARBA" id="ARBA00022452"/>
    </source>
</evidence>
<keyword evidence="13" id="KW-1185">Reference proteome</keyword>
<dbReference type="EMBL" id="CP003058">
    <property type="protein sequence ID" value="AEQ23082.1"/>
    <property type="molecule type" value="Genomic_DNA"/>
</dbReference>
<dbReference type="STRING" id="568816.Acin_1873"/>
<evidence type="ECO:0000256" key="4">
    <source>
        <dbReference type="ARBA" id="ARBA00022448"/>
    </source>
</evidence>
<dbReference type="HOGENOM" id="CLU_240721_0_0_9"/>
<dbReference type="Gene3D" id="2.150.10.10">
    <property type="entry name" value="Serralysin-like metalloprotease, C-terminal"/>
    <property type="match status" value="6"/>
</dbReference>
<comment type="similarity">
    <text evidence="3">Belongs to the autotransporter-2 (AT-2) (TC 1.B.40) family.</text>
</comment>
<dbReference type="InterPro" id="IPR011049">
    <property type="entry name" value="Serralysin-like_metalloprot_C"/>
</dbReference>
<dbReference type="InterPro" id="IPR045584">
    <property type="entry name" value="Pilin-like"/>
</dbReference>
<evidence type="ECO:0000256" key="3">
    <source>
        <dbReference type="ARBA" id="ARBA00005848"/>
    </source>
</evidence>
<feature type="domain" description="SLH" evidence="11">
    <location>
        <begin position="1667"/>
        <end position="1730"/>
    </location>
</feature>
<dbReference type="GO" id="GO:0009279">
    <property type="term" value="C:cell outer membrane"/>
    <property type="evidence" value="ECO:0007669"/>
    <property type="project" value="UniProtKB-SubCell"/>
</dbReference>
<evidence type="ECO:0000256" key="9">
    <source>
        <dbReference type="ARBA" id="ARBA00023136"/>
    </source>
</evidence>
<name>G4Q416_ACIIR</name>
<evidence type="ECO:0000256" key="8">
    <source>
        <dbReference type="ARBA" id="ARBA00022927"/>
    </source>
</evidence>
<sequence>MATTAELNINKANIAANTAQIGTNTVDINTNKANIADNTVQIGINASAINSNKEDISDLKAVNAVLGLDKDKAGMKYFRANSTGYDAYATGVDAIAVGKNARASEDKAVAMGTQAEASGVGAIAIGAETKENDNNKGAEAAAENSVAIGADTEVVEEGKNGIALGRGAITGSRAGMTADDGSQLVAAGGGANSISIGNGANARGNSAIALGDGAVVMNDATAANPITNNGIAIGTGSRTVSENGTAIGNGARVSGSSAGATAIGNQAKAQASDALAVGSGAEATYRDSVAIGSEAKSSYVETVAIGKSSESKGNQAIALGSGTTANADNVVSIGHKAVADAEYSVVMGEEAGKGMIGDKNHVNGAHVVIGKNAGQNIDGSEDISLGFGAGSHVKGNYNIAIGSGAGTYLGDNTTGSTQNSLAGYDVSLGYHANHYEAATSITEATALGANTVARTQSTAVGAVSKATGNGATAIGFTSLAEGDKSMAIGEESIARGTGNVALGGGSLATAAMASGNAYLTGTMATQVVSVGNGASMSDNGLRRIVNVADGAADQDAVTVKQLKALQTDLSSQITNAHPGSSSGNAVTYSGTNNEYVSLKDNNNNAVQIKNVKDGVDAGDAVNKGQMDQAVSDAKVHYYSVKTDDTGTAKNNFNNDGAVGSDSLAMGVIAKATNERSVAIGNNVSAESNGSIAMGVGYKNTDGSISETKAETGYQYNTAIGAGAQSAGDNSLAIGTRAAVKQKAGSATNSSKESIAIGYLAETSDIRGVAMGAEAKGIAKGANAIGDRATASGTDSIAIGTEATDALSTNSIAMGTKANVEKGSSAAVIGNESTATNAVNANVFGTENSIINGKDDDKVKDNSLVGNGNKITRNDAKSVTNVTVSGNINTVQGITDSSSAADASKLDKINITGTNNTVTLSDNGLPIEDVTILGNDNTVEAALKYDPDGKPLSNIQILGSNVTATLGNSVYLGTGSAATAEATAETAGAGEYNDLYAVAAKKADGVVTIGSKGHERRLQNVAAGLVSSTSTDAVNGSQLYLRTRPLRFAGDNSTLGSTAAADQNVLHRGSDEAMYILGGADGSNLSDNNIGVVADAANNKITVKLSKDVKGLNSVTATTVNATTVNAGDTTMNDNGLTIKNGPSITKTGINAGGKTITNVAAGVNLTDGVNVSQLKSAQAAATTEVKAGKNVTVDEATGANGQKVYTVNADLSSVADALGGSSTVNAVTGKVEANLEVNGNTYHTVQEAVNAANTTVSSNDGSVKVTKSSNTNGSNNFDLAVDYTKVAENASLTYKANGKNEKTVSLKKGLDFTNGKNTSASVAADGMVKYDLNDDISLSSVTTGDTVINNTGLTVGGNAYVTKSGLNANGQKVVNVADGEISATSTDAVNGSQLHATNVEVEENTKNIAINKKNIQKNADNIAKGLNFAADSGTTYNAQLGDTVSVKGNGHNVSTSVDGSQITVKMSDTPSFTSVKAVTIQGNTIYGDTIKAGDTVTMNNQGIDMGDTKITHLHKGEVSATSTDAVNGSQLYGTETRITRLGNRINRVGAGAAALAGLHPLDFDPDDKWDFAAGYGNYKNANAVAIGAYYRPNEDTMFSVGGSFSGGENMVNVGVSWKFGQKSHISRSRVSMAKDMLAMKNQIETLTKKLANYESGQPVKLASTASGAMTFPDVPENHWAYEYVKSLAERGYLKGYPDGEFKGDRAMTRYEYAAIIYRALQNGAPSDGNMTRSVDEFGPELIKVQNIDRFRVDRISGKDNDRHKVERVRVNDKDDKAQNVFRDVYGSHIQK</sequence>
<keyword evidence="8" id="KW-0653">Protein transport</keyword>
<evidence type="ECO:0000256" key="7">
    <source>
        <dbReference type="ARBA" id="ARBA00022729"/>
    </source>
</evidence>
<dbReference type="Pfam" id="PF05662">
    <property type="entry name" value="YadA_stalk"/>
    <property type="match status" value="6"/>
</dbReference>
<organism evidence="12 13">
    <name type="scientific">Acidaminococcus intestini (strain RyC-MR95)</name>
    <dbReference type="NCBI Taxonomy" id="568816"/>
    <lineage>
        <taxon>Bacteria</taxon>
        <taxon>Bacillati</taxon>
        <taxon>Bacillota</taxon>
        <taxon>Negativicutes</taxon>
        <taxon>Acidaminococcales</taxon>
        <taxon>Acidaminococcaceae</taxon>
        <taxon>Acidaminococcus</taxon>
    </lineage>
</organism>
<dbReference type="InterPro" id="IPR001119">
    <property type="entry name" value="SLH_dom"/>
</dbReference>
<dbReference type="Pfam" id="PF03895">
    <property type="entry name" value="YadA_anchor"/>
    <property type="match status" value="1"/>
</dbReference>
<keyword evidence="6" id="KW-0812">Transmembrane</keyword>
<dbReference type="Gene3D" id="3.30.1300.30">
    <property type="entry name" value="GSPII I/J protein-like"/>
    <property type="match status" value="1"/>
</dbReference>
<keyword evidence="9" id="KW-0472">Membrane</keyword>
<dbReference type="Proteomes" id="UP000007093">
    <property type="component" value="Chromosome"/>
</dbReference>
<evidence type="ECO:0000259" key="11">
    <source>
        <dbReference type="PROSITE" id="PS51272"/>
    </source>
</evidence>
<dbReference type="InterPro" id="IPR051465">
    <property type="entry name" value="Cell_Envelope_Struct_Comp"/>
</dbReference>
<dbReference type="InterPro" id="IPR008640">
    <property type="entry name" value="Adhesin_Head_dom"/>
</dbReference>
<keyword evidence="5" id="KW-1134">Transmembrane beta strand</keyword>
<evidence type="ECO:0000313" key="12">
    <source>
        <dbReference type="EMBL" id="AEQ23082.1"/>
    </source>
</evidence>
<keyword evidence="4" id="KW-0813">Transport</keyword>
<dbReference type="InterPro" id="IPR005594">
    <property type="entry name" value="YadA_C"/>
</dbReference>
<evidence type="ECO:0000256" key="6">
    <source>
        <dbReference type="ARBA" id="ARBA00022692"/>
    </source>
</evidence>
<keyword evidence="7" id="KW-0732">Signal</keyword>
<keyword evidence="10" id="KW-0998">Cell outer membrane</keyword>
<dbReference type="eggNOG" id="COG5295">
    <property type="taxonomic scope" value="Bacteria"/>
</dbReference>
<proteinExistence type="inferred from homology"/>
<dbReference type="SUPFAM" id="SSF54523">
    <property type="entry name" value="Pili subunits"/>
    <property type="match status" value="1"/>
</dbReference>
<dbReference type="Gene3D" id="1.20.5.170">
    <property type="match status" value="1"/>
</dbReference>
<dbReference type="InParanoid" id="G4Q416"/>
<dbReference type="Gene3D" id="2.20.70.140">
    <property type="match status" value="2"/>
</dbReference>
<gene>
    <name evidence="12" type="ordered locus">Acin_1873</name>
</gene>
<dbReference type="Gene3D" id="2.60.40.4050">
    <property type="match status" value="1"/>
</dbReference>